<sequence>MDWVLLLVLLICPLMMLFMHGGHRGHKHSGGKHGSHNHSQQHGHGDHSHHSSLQDNNSSSVERMDSYKLNQLEGEIELLKEKNELLQKKVENFSQGVTHKS</sequence>
<feature type="region of interest" description="Disordered" evidence="2">
    <location>
        <begin position="22"/>
        <end position="66"/>
    </location>
</feature>
<keyword evidence="4" id="KW-1185">Reference proteome</keyword>
<protein>
    <recommendedName>
        <fullName evidence="5">DUF2933 domain-containing protein</fullName>
    </recommendedName>
</protein>
<keyword evidence="1" id="KW-0175">Coiled coil</keyword>
<name>A0A917TQ08_9BACI</name>
<proteinExistence type="predicted"/>
<organism evidence="3 4">
    <name type="scientific">Paraliobacillus quinghaiensis</name>
    <dbReference type="NCBI Taxonomy" id="470815"/>
    <lineage>
        <taxon>Bacteria</taxon>
        <taxon>Bacillati</taxon>
        <taxon>Bacillota</taxon>
        <taxon>Bacilli</taxon>
        <taxon>Bacillales</taxon>
        <taxon>Bacillaceae</taxon>
        <taxon>Paraliobacillus</taxon>
    </lineage>
</organism>
<evidence type="ECO:0000256" key="2">
    <source>
        <dbReference type="SAM" id="MobiDB-lite"/>
    </source>
</evidence>
<evidence type="ECO:0000256" key="1">
    <source>
        <dbReference type="SAM" id="Coils"/>
    </source>
</evidence>
<gene>
    <name evidence="3" type="ORF">GCM10011351_14540</name>
</gene>
<dbReference type="AlphaFoldDB" id="A0A917TQ08"/>
<comment type="caution">
    <text evidence="3">The sequence shown here is derived from an EMBL/GenBank/DDBJ whole genome shotgun (WGS) entry which is preliminary data.</text>
</comment>
<feature type="coiled-coil region" evidence="1">
    <location>
        <begin position="69"/>
        <end position="96"/>
    </location>
</feature>
<evidence type="ECO:0000313" key="4">
    <source>
        <dbReference type="Proteomes" id="UP000618460"/>
    </source>
</evidence>
<reference evidence="3" key="2">
    <citation type="submission" date="2020-09" db="EMBL/GenBank/DDBJ databases">
        <authorList>
            <person name="Sun Q."/>
            <person name="Zhou Y."/>
        </authorList>
    </citation>
    <scope>NUCLEOTIDE SEQUENCE</scope>
    <source>
        <strain evidence="3">CGMCC 1.6333</strain>
    </source>
</reference>
<dbReference type="RefSeq" id="WP_188618796.1">
    <property type="nucleotide sequence ID" value="NZ_BMLG01000005.1"/>
</dbReference>
<dbReference type="Proteomes" id="UP000618460">
    <property type="component" value="Unassembled WGS sequence"/>
</dbReference>
<evidence type="ECO:0000313" key="3">
    <source>
        <dbReference type="EMBL" id="GGM29534.1"/>
    </source>
</evidence>
<accession>A0A917TQ08</accession>
<dbReference type="EMBL" id="BMLG01000005">
    <property type="protein sequence ID" value="GGM29534.1"/>
    <property type="molecule type" value="Genomic_DNA"/>
</dbReference>
<reference evidence="3" key="1">
    <citation type="journal article" date="2014" name="Int. J. Syst. Evol. Microbiol.">
        <title>Complete genome sequence of Corynebacterium casei LMG S-19264T (=DSM 44701T), isolated from a smear-ripened cheese.</title>
        <authorList>
            <consortium name="US DOE Joint Genome Institute (JGI-PGF)"/>
            <person name="Walter F."/>
            <person name="Albersmeier A."/>
            <person name="Kalinowski J."/>
            <person name="Ruckert C."/>
        </authorList>
    </citation>
    <scope>NUCLEOTIDE SEQUENCE</scope>
    <source>
        <strain evidence="3">CGMCC 1.6333</strain>
    </source>
</reference>
<feature type="compositionally biased region" description="Basic residues" evidence="2">
    <location>
        <begin position="22"/>
        <end position="41"/>
    </location>
</feature>
<evidence type="ECO:0008006" key="5">
    <source>
        <dbReference type="Google" id="ProtNLM"/>
    </source>
</evidence>